<protein>
    <recommendedName>
        <fullName evidence="6">FAD/NAD(P)-binding domain-containing protein</fullName>
    </recommendedName>
</protein>
<reference evidence="4 5" key="1">
    <citation type="journal article" date="2014" name="BMC Genomics">
        <title>Genome sequencing of four Aureobasidium pullulans varieties: biotechnological potential, stress tolerance, and description of new species.</title>
        <authorList>
            <person name="Gostin Ar C."/>
            <person name="Ohm R.A."/>
            <person name="Kogej T."/>
            <person name="Sonjak S."/>
            <person name="Turk M."/>
            <person name="Zajc J."/>
            <person name="Zalar P."/>
            <person name="Grube M."/>
            <person name="Sun H."/>
            <person name="Han J."/>
            <person name="Sharma A."/>
            <person name="Chiniquy J."/>
            <person name="Ngan C.Y."/>
            <person name="Lipzen A."/>
            <person name="Barry K."/>
            <person name="Grigoriev I.V."/>
            <person name="Gunde-Cimerman N."/>
        </authorList>
    </citation>
    <scope>NUCLEOTIDE SEQUENCE [LARGE SCALE GENOMIC DNA]</scope>
    <source>
        <strain evidence="4 5">EXF-2481</strain>
    </source>
</reference>
<accession>A0A074Z5C1</accession>
<dbReference type="PANTHER" id="PTHR23023">
    <property type="entry name" value="DIMETHYLANILINE MONOOXYGENASE"/>
    <property type="match status" value="1"/>
</dbReference>
<dbReference type="InterPro" id="IPR050346">
    <property type="entry name" value="FMO-like"/>
</dbReference>
<evidence type="ECO:0000313" key="4">
    <source>
        <dbReference type="EMBL" id="KEQ94111.1"/>
    </source>
</evidence>
<dbReference type="Gene3D" id="3.50.50.60">
    <property type="entry name" value="FAD/NAD(P)-binding domain"/>
    <property type="match status" value="1"/>
</dbReference>
<organism evidence="4 5">
    <name type="scientific">Aureobasidium subglaciale (strain EXF-2481)</name>
    <name type="common">Aureobasidium pullulans var. subglaciale</name>
    <dbReference type="NCBI Taxonomy" id="1043005"/>
    <lineage>
        <taxon>Eukaryota</taxon>
        <taxon>Fungi</taxon>
        <taxon>Dikarya</taxon>
        <taxon>Ascomycota</taxon>
        <taxon>Pezizomycotina</taxon>
        <taxon>Dothideomycetes</taxon>
        <taxon>Dothideomycetidae</taxon>
        <taxon>Dothideales</taxon>
        <taxon>Saccotheciaceae</taxon>
        <taxon>Aureobasidium</taxon>
    </lineage>
</organism>
<dbReference type="InParanoid" id="A0A074Z5C1"/>
<dbReference type="SUPFAM" id="SSF51905">
    <property type="entry name" value="FAD/NAD(P)-binding domain"/>
    <property type="match status" value="2"/>
</dbReference>
<keyword evidence="2" id="KW-0274">FAD</keyword>
<name>A0A074Z5C1_AURSE</name>
<dbReference type="GeneID" id="25364231"/>
<gene>
    <name evidence="4" type="ORF">AUEXF2481DRAFT_30657</name>
</gene>
<evidence type="ECO:0008006" key="6">
    <source>
        <dbReference type="Google" id="ProtNLM"/>
    </source>
</evidence>
<keyword evidence="3" id="KW-0560">Oxidoreductase</keyword>
<evidence type="ECO:0000313" key="5">
    <source>
        <dbReference type="Proteomes" id="UP000030641"/>
    </source>
</evidence>
<dbReference type="HOGENOM" id="CLU_019225_1_0_1"/>
<dbReference type="GO" id="GO:0016491">
    <property type="term" value="F:oxidoreductase activity"/>
    <property type="evidence" value="ECO:0007669"/>
    <property type="project" value="UniProtKB-KW"/>
</dbReference>
<dbReference type="OMA" id="WISPFWI"/>
<evidence type="ECO:0000256" key="2">
    <source>
        <dbReference type="ARBA" id="ARBA00022827"/>
    </source>
</evidence>
<dbReference type="AlphaFoldDB" id="A0A074Z5C1"/>
<dbReference type="RefSeq" id="XP_013342526.1">
    <property type="nucleotide sequence ID" value="XM_013487072.1"/>
</dbReference>
<dbReference type="OrthoDB" id="2915840at2759"/>
<evidence type="ECO:0000256" key="1">
    <source>
        <dbReference type="ARBA" id="ARBA00022630"/>
    </source>
</evidence>
<dbReference type="Pfam" id="PF13738">
    <property type="entry name" value="Pyr_redox_3"/>
    <property type="match status" value="1"/>
</dbReference>
<proteinExistence type="predicted"/>
<dbReference type="STRING" id="1043005.A0A074Z5C1"/>
<dbReference type="EMBL" id="KL584763">
    <property type="protein sequence ID" value="KEQ94111.1"/>
    <property type="molecule type" value="Genomic_DNA"/>
</dbReference>
<keyword evidence="5" id="KW-1185">Reference proteome</keyword>
<sequence length="577" mass="63962">MTDTQFDLVVIGAGWYGLPVAATYLQLHPDANVLVVEAKSTIGGVWSQERQYPDLRSNNMLGTYEYPDFSMDTDTYGVKPGEHIPGQVVHRYLSDYAKKTGVLGRIRFDTKVLEASKDADNEGWVLKTDNYGLTRIFTKKLVLATGLTSEPNMPSFVGEESFKKSGLLIHFVDFNAHIDKLVAQDTPVTVLGSSKSAWDIAYACATRNLPVNLVIRTSGHGPSWMVHPYVTPFKLWLEGLAHTRLLTWLSPCIWGDEDGYSYIRSFLHSNWLGRKLTNAFWWVLSDDARQGMGYDNHAETRKLKPRHSAFWTGSGLGIMNFEIDFLGLVREGKIRVCNSDVESLEEGSMVLANGTTLDTKAIICATGWKATPPLTFSPPGLSATLGLPSASTPDFSTIDAQILSRFPKLKDQPDVPKPGGDTTPDATNSPFMLYRFMAPPSSLLSKPSIAFAGMMAPISTSTCASIQALWICAYLSSSLSRLPASAASAQETAILHARFGRWRYPCGYGARFPDFVFDAIPYLDMLMRDLGLQGKRKGSWWREVVQAYGPEDYRGVVEEWREAQKARLDGDESKKSV</sequence>
<dbReference type="InterPro" id="IPR036188">
    <property type="entry name" value="FAD/NAD-bd_sf"/>
</dbReference>
<evidence type="ECO:0000256" key="3">
    <source>
        <dbReference type="ARBA" id="ARBA00023002"/>
    </source>
</evidence>
<dbReference type="Proteomes" id="UP000030641">
    <property type="component" value="Unassembled WGS sequence"/>
</dbReference>
<keyword evidence="1" id="KW-0285">Flavoprotein</keyword>